<reference evidence="1 2" key="1">
    <citation type="journal article" date="2012" name="J. Bacteriol.">
        <title>Complete Genome Sequence of the Naphthalene-Degrading Pseudomonas putida Strain ND6.</title>
        <authorList>
            <person name="Li S."/>
            <person name="Zhao H."/>
            <person name="Li Y."/>
            <person name="Niu S."/>
            <person name="Cai B."/>
        </authorList>
    </citation>
    <scope>NUCLEOTIDE SEQUENCE [LARGE SCALE GENOMIC DNA]</scope>
    <source>
        <strain evidence="1 2">ND6</strain>
    </source>
</reference>
<gene>
    <name evidence="1" type="ORF">YSA_07402</name>
</gene>
<name>I3UZ44_PSEPU</name>
<dbReference type="HOGENOM" id="CLU_3047074_0_0_6"/>
<accession>I3UZ44</accession>
<dbReference type="Proteomes" id="UP000005268">
    <property type="component" value="Chromosome"/>
</dbReference>
<dbReference type="AlphaFoldDB" id="I3UZ44"/>
<protein>
    <submittedName>
        <fullName evidence="1">Uncharacterized protein</fullName>
    </submittedName>
</protein>
<evidence type="ECO:0000313" key="2">
    <source>
        <dbReference type="Proteomes" id="UP000005268"/>
    </source>
</evidence>
<dbReference type="KEGG" id="ppi:YSA_07402"/>
<proteinExistence type="predicted"/>
<organism evidence="1 2">
    <name type="scientific">Pseudomonas putida ND6</name>
    <dbReference type="NCBI Taxonomy" id="231023"/>
    <lineage>
        <taxon>Bacteria</taxon>
        <taxon>Pseudomonadati</taxon>
        <taxon>Pseudomonadota</taxon>
        <taxon>Gammaproteobacteria</taxon>
        <taxon>Pseudomonadales</taxon>
        <taxon>Pseudomonadaceae</taxon>
        <taxon>Pseudomonas</taxon>
    </lineage>
</organism>
<evidence type="ECO:0000313" key="1">
    <source>
        <dbReference type="EMBL" id="AFK70765.1"/>
    </source>
</evidence>
<sequence length="54" mass="6260">MGLMEHMLHWIGWQQNQCAGETIISQGGIMVSKHLRWRRQVSTSPCRYQISAAF</sequence>
<dbReference type="EMBL" id="CP003588">
    <property type="protein sequence ID" value="AFK70765.1"/>
    <property type="molecule type" value="Genomic_DNA"/>
</dbReference>